<gene>
    <name evidence="2" type="ORF">UR53_C0007G0007</name>
</gene>
<evidence type="ECO:0000256" key="1">
    <source>
        <dbReference type="SAM" id="Phobius"/>
    </source>
</evidence>
<comment type="caution">
    <text evidence="2">The sequence shown here is derived from an EMBL/GenBank/DDBJ whole genome shotgun (WGS) entry which is preliminary data.</text>
</comment>
<organism evidence="2 3">
    <name type="scientific">Candidatus Magasanikbacteria bacterium GW2011_GWC2_34_16</name>
    <dbReference type="NCBI Taxonomy" id="1619045"/>
    <lineage>
        <taxon>Bacteria</taxon>
        <taxon>Candidatus Magasanikiibacteriota</taxon>
    </lineage>
</organism>
<protein>
    <recommendedName>
        <fullName evidence="4">Exo-alpha-sialidase</fullName>
    </recommendedName>
</protein>
<evidence type="ECO:0008006" key="4">
    <source>
        <dbReference type="Google" id="ProtNLM"/>
    </source>
</evidence>
<dbReference type="InterPro" id="IPR036278">
    <property type="entry name" value="Sialidase_sf"/>
</dbReference>
<dbReference type="SUPFAM" id="SSF50939">
    <property type="entry name" value="Sialidases"/>
    <property type="match status" value="1"/>
</dbReference>
<dbReference type="AlphaFoldDB" id="A0A0G0AQP6"/>
<keyword evidence="1" id="KW-1133">Transmembrane helix</keyword>
<evidence type="ECO:0000313" key="3">
    <source>
        <dbReference type="Proteomes" id="UP000034927"/>
    </source>
</evidence>
<feature type="non-terminal residue" evidence="2">
    <location>
        <position position="300"/>
    </location>
</feature>
<dbReference type="Proteomes" id="UP000034927">
    <property type="component" value="Unassembled WGS sequence"/>
</dbReference>
<sequence>MSFIIKGKIYSIARKYLFIGIVVLFLGVAGVLLPYLYGGIDNVKAVSFSSVTTIAEATFNYENTLKLQKINGIYYSSYLANDGSGDGALTIATSSNGSAWGPPYTAITGASPRDNEFGYYEDGGYFYSIFSNYNHNDYTPTEIVITTSSDTITWSATSTVVNIDPVADNGINVFSSVVSSSNYLSFAYFNENSGVVILATSSDGVSWATSSIFDSAFMMDGFVTDGSGNMHIIYSTASDQNYNTSTQVYLRYANSTDGGVTWTSSTIGRVDYEYYTSSIIGSIALDDSGNPGIVYYTIDE</sequence>
<keyword evidence="1" id="KW-0812">Transmembrane</keyword>
<reference evidence="2 3" key="1">
    <citation type="journal article" date="2015" name="Nature">
        <title>rRNA introns, odd ribosomes, and small enigmatic genomes across a large radiation of phyla.</title>
        <authorList>
            <person name="Brown C.T."/>
            <person name="Hug L.A."/>
            <person name="Thomas B.C."/>
            <person name="Sharon I."/>
            <person name="Castelle C.J."/>
            <person name="Singh A."/>
            <person name="Wilkins M.J."/>
            <person name="Williams K.H."/>
            <person name="Banfield J.F."/>
        </authorList>
    </citation>
    <scope>NUCLEOTIDE SEQUENCE [LARGE SCALE GENOMIC DNA]</scope>
</reference>
<accession>A0A0G0AQP6</accession>
<feature type="transmembrane region" description="Helical" evidence="1">
    <location>
        <begin position="16"/>
        <end position="37"/>
    </location>
</feature>
<evidence type="ECO:0000313" key="2">
    <source>
        <dbReference type="EMBL" id="KKP59154.1"/>
    </source>
</evidence>
<name>A0A0G0AQP6_9BACT</name>
<proteinExistence type="predicted"/>
<dbReference type="EMBL" id="LBPO01000007">
    <property type="protein sequence ID" value="KKP59154.1"/>
    <property type="molecule type" value="Genomic_DNA"/>
</dbReference>
<keyword evidence="1" id="KW-0472">Membrane</keyword>